<dbReference type="OrthoDB" id="5209398at2759"/>
<dbReference type="GeneID" id="4391986"/>
<feature type="region of interest" description="Disordered" evidence="1">
    <location>
        <begin position="352"/>
        <end position="416"/>
    </location>
</feature>
<feature type="transmembrane region" description="Helical" evidence="2">
    <location>
        <begin position="172"/>
        <end position="189"/>
    </location>
</feature>
<accession>Q2H1A4</accession>
<feature type="region of interest" description="Disordered" evidence="1">
    <location>
        <begin position="306"/>
        <end position="325"/>
    </location>
</feature>
<keyword evidence="2" id="KW-0472">Membrane</keyword>
<feature type="compositionally biased region" description="Low complexity" evidence="1">
    <location>
        <begin position="306"/>
        <end position="316"/>
    </location>
</feature>
<dbReference type="InParanoid" id="Q2H1A4"/>
<sequence length="416" mass="45531">MAQTPNRAMTPRPTSLPTPSTPFTSSPLTPTGISRLGPRRQSRFTEDMSERTPAASISERSMDYYWYGRSAEDVNSNAMTNNTNPFPAPEVENPPTETEGRDWSMWLRLVNGVLHAIPCLVLLGIFAYAMRVLREDMGSYRSDILICFLFTDVVLDVVTIFRAKKPWPAWGLGLRFTCGIAYIAHFLVYMGLGDPFPQDYTYWGLPTRFAALVVYILLCVEGLWNILHIPITRYQLGNTLLLLLGRRRTTAPKTAAASPQPRLSSPSTLTNSNHPRTSFNPRFSAADTEHSSISLTWRRWVRTRTSSSTQCSSSSHRGGGGGGGDDLLEPALFAMHGAGGVGLAGAAGMAAARERPSVDDTLRERPGEEGAAEMDDWRGPGEAASSRVSSSLGGKLDEVGRWGDEKSEGVVGRSLR</sequence>
<dbReference type="RefSeq" id="XP_001223656.1">
    <property type="nucleotide sequence ID" value="XM_001223655.1"/>
</dbReference>
<feature type="region of interest" description="Disordered" evidence="1">
    <location>
        <begin position="252"/>
        <end position="285"/>
    </location>
</feature>
<evidence type="ECO:0000313" key="3">
    <source>
        <dbReference type="EMBL" id="EAQ87823.1"/>
    </source>
</evidence>
<dbReference type="eggNOG" id="ENOG502RMV9">
    <property type="taxonomic scope" value="Eukaryota"/>
</dbReference>
<feature type="compositionally biased region" description="Low complexity" evidence="1">
    <location>
        <begin position="21"/>
        <end position="31"/>
    </location>
</feature>
<name>Q2H1A4_CHAGB</name>
<reference evidence="4" key="1">
    <citation type="journal article" date="2015" name="Genome Announc.">
        <title>Draft genome sequence of the cellulolytic fungus Chaetomium globosum.</title>
        <authorList>
            <person name="Cuomo C.A."/>
            <person name="Untereiner W.A."/>
            <person name="Ma L.-J."/>
            <person name="Grabherr M."/>
            <person name="Birren B.W."/>
        </authorList>
    </citation>
    <scope>NUCLEOTIDE SEQUENCE [LARGE SCALE GENOMIC DNA]</scope>
    <source>
        <strain evidence="4">ATCC 6205 / CBS 148.51 / DSM 1962 / NBRC 6347 / NRRL 1970</strain>
    </source>
</reference>
<evidence type="ECO:0000256" key="1">
    <source>
        <dbReference type="SAM" id="MobiDB-lite"/>
    </source>
</evidence>
<dbReference type="AlphaFoldDB" id="Q2H1A4"/>
<dbReference type="HOGENOM" id="CLU_710147_0_0_1"/>
<dbReference type="OMA" id="HIPITRY"/>
<evidence type="ECO:0000313" key="4">
    <source>
        <dbReference type="Proteomes" id="UP000001056"/>
    </source>
</evidence>
<feature type="transmembrane region" description="Helical" evidence="2">
    <location>
        <begin position="142"/>
        <end position="160"/>
    </location>
</feature>
<feature type="region of interest" description="Disordered" evidence="1">
    <location>
        <begin position="1"/>
        <end position="54"/>
    </location>
</feature>
<dbReference type="Proteomes" id="UP000001056">
    <property type="component" value="Unassembled WGS sequence"/>
</dbReference>
<dbReference type="VEuPathDB" id="FungiDB:CHGG_04442"/>
<gene>
    <name evidence="3" type="ORF">CHGG_04442</name>
</gene>
<feature type="compositionally biased region" description="Basic and acidic residues" evidence="1">
    <location>
        <begin position="395"/>
        <end position="408"/>
    </location>
</feature>
<keyword evidence="4" id="KW-1185">Reference proteome</keyword>
<feature type="transmembrane region" description="Helical" evidence="2">
    <location>
        <begin position="109"/>
        <end position="130"/>
    </location>
</feature>
<feature type="transmembrane region" description="Helical" evidence="2">
    <location>
        <begin position="209"/>
        <end position="227"/>
    </location>
</feature>
<proteinExistence type="predicted"/>
<feature type="region of interest" description="Disordered" evidence="1">
    <location>
        <begin position="77"/>
        <end position="97"/>
    </location>
</feature>
<feature type="compositionally biased region" description="Basic and acidic residues" evidence="1">
    <location>
        <begin position="352"/>
        <end position="368"/>
    </location>
</feature>
<keyword evidence="2" id="KW-1133">Transmembrane helix</keyword>
<keyword evidence="2" id="KW-0812">Transmembrane</keyword>
<evidence type="ECO:0000256" key="2">
    <source>
        <dbReference type="SAM" id="Phobius"/>
    </source>
</evidence>
<feature type="compositionally biased region" description="Polar residues" evidence="1">
    <location>
        <begin position="261"/>
        <end position="281"/>
    </location>
</feature>
<protein>
    <submittedName>
        <fullName evidence="3">Uncharacterized protein</fullName>
    </submittedName>
</protein>
<organism evidence="3 4">
    <name type="scientific">Chaetomium globosum (strain ATCC 6205 / CBS 148.51 / DSM 1962 / NBRC 6347 / NRRL 1970)</name>
    <name type="common">Soil fungus</name>
    <dbReference type="NCBI Taxonomy" id="306901"/>
    <lineage>
        <taxon>Eukaryota</taxon>
        <taxon>Fungi</taxon>
        <taxon>Dikarya</taxon>
        <taxon>Ascomycota</taxon>
        <taxon>Pezizomycotina</taxon>
        <taxon>Sordariomycetes</taxon>
        <taxon>Sordariomycetidae</taxon>
        <taxon>Sordariales</taxon>
        <taxon>Chaetomiaceae</taxon>
        <taxon>Chaetomium</taxon>
    </lineage>
</organism>
<dbReference type="EMBL" id="CH408032">
    <property type="protein sequence ID" value="EAQ87823.1"/>
    <property type="molecule type" value="Genomic_DNA"/>
</dbReference>